<sequence length="91" mass="9918">MAFYKYGLAFLAGTGLGAAMTTTLRNSRCPLHKHDSCSCHRRHRPVGGAGESPETGRGIREEYYGAQEKGKRCPKQGGKEKKGDKSEESSD</sequence>
<reference evidence="2" key="1">
    <citation type="submission" date="2020-10" db="EMBL/GenBank/DDBJ databases">
        <authorList>
            <person name="Han B."/>
            <person name="Lu T."/>
            <person name="Zhao Q."/>
            <person name="Huang X."/>
            <person name="Zhao Y."/>
        </authorList>
    </citation>
    <scope>NUCLEOTIDE SEQUENCE</scope>
</reference>
<evidence type="ECO:0000256" key="1">
    <source>
        <dbReference type="SAM" id="MobiDB-lite"/>
    </source>
</evidence>
<accession>A0A811PQ72</accession>
<dbReference type="AlphaFoldDB" id="A0A811PQ72"/>
<evidence type="ECO:0000313" key="3">
    <source>
        <dbReference type="Proteomes" id="UP000604825"/>
    </source>
</evidence>
<dbReference type="Proteomes" id="UP000604825">
    <property type="component" value="Unassembled WGS sequence"/>
</dbReference>
<organism evidence="2 3">
    <name type="scientific">Miscanthus lutarioriparius</name>
    <dbReference type="NCBI Taxonomy" id="422564"/>
    <lineage>
        <taxon>Eukaryota</taxon>
        <taxon>Viridiplantae</taxon>
        <taxon>Streptophyta</taxon>
        <taxon>Embryophyta</taxon>
        <taxon>Tracheophyta</taxon>
        <taxon>Spermatophyta</taxon>
        <taxon>Magnoliopsida</taxon>
        <taxon>Liliopsida</taxon>
        <taxon>Poales</taxon>
        <taxon>Poaceae</taxon>
        <taxon>PACMAD clade</taxon>
        <taxon>Panicoideae</taxon>
        <taxon>Andropogonodae</taxon>
        <taxon>Andropogoneae</taxon>
        <taxon>Saccharinae</taxon>
        <taxon>Miscanthus</taxon>
    </lineage>
</organism>
<keyword evidence="3" id="KW-1185">Reference proteome</keyword>
<name>A0A811PQ72_9POAL</name>
<feature type="compositionally biased region" description="Basic and acidic residues" evidence="1">
    <location>
        <begin position="57"/>
        <end position="91"/>
    </location>
</feature>
<protein>
    <submittedName>
        <fullName evidence="2">Uncharacterized protein</fullName>
    </submittedName>
</protein>
<proteinExistence type="predicted"/>
<dbReference type="EMBL" id="CAJGYO010000007">
    <property type="protein sequence ID" value="CAD6246706.1"/>
    <property type="molecule type" value="Genomic_DNA"/>
</dbReference>
<feature type="region of interest" description="Disordered" evidence="1">
    <location>
        <begin position="38"/>
        <end position="91"/>
    </location>
</feature>
<comment type="caution">
    <text evidence="2">The sequence shown here is derived from an EMBL/GenBank/DDBJ whole genome shotgun (WGS) entry which is preliminary data.</text>
</comment>
<gene>
    <name evidence="2" type="ORF">NCGR_LOCUS30951</name>
</gene>
<evidence type="ECO:0000313" key="2">
    <source>
        <dbReference type="EMBL" id="CAD6246706.1"/>
    </source>
</evidence>